<reference evidence="1 2" key="1">
    <citation type="submission" date="2023-03" db="EMBL/GenBank/DDBJ databases">
        <title>Genome sequence of Lichtheimia ornata CBS 291.66.</title>
        <authorList>
            <person name="Mohabir J.T."/>
            <person name="Shea T.P."/>
            <person name="Kurbessoian T."/>
            <person name="Berby B."/>
            <person name="Fontaine J."/>
            <person name="Livny J."/>
            <person name="Gnirke A."/>
            <person name="Stajich J.E."/>
            <person name="Cuomo C.A."/>
        </authorList>
    </citation>
    <scope>NUCLEOTIDE SEQUENCE [LARGE SCALE GENOMIC DNA]</scope>
    <source>
        <strain evidence="1">CBS 291.66</strain>
    </source>
</reference>
<organism evidence="1 2">
    <name type="scientific">Lichtheimia ornata</name>
    <dbReference type="NCBI Taxonomy" id="688661"/>
    <lineage>
        <taxon>Eukaryota</taxon>
        <taxon>Fungi</taxon>
        <taxon>Fungi incertae sedis</taxon>
        <taxon>Mucoromycota</taxon>
        <taxon>Mucoromycotina</taxon>
        <taxon>Mucoromycetes</taxon>
        <taxon>Mucorales</taxon>
        <taxon>Lichtheimiaceae</taxon>
        <taxon>Lichtheimia</taxon>
    </lineage>
</organism>
<proteinExistence type="predicted"/>
<dbReference type="RefSeq" id="XP_058339582.1">
    <property type="nucleotide sequence ID" value="XM_058489706.1"/>
</dbReference>
<dbReference type="EMBL" id="JARTCD010000058">
    <property type="protein sequence ID" value="KAJ8654668.1"/>
    <property type="molecule type" value="Genomic_DNA"/>
</dbReference>
<dbReference type="AlphaFoldDB" id="A0AAD7XVL5"/>
<gene>
    <name evidence="1" type="ORF">O0I10_009719</name>
</gene>
<name>A0AAD7XVL5_9FUNG</name>
<comment type="caution">
    <text evidence="1">The sequence shown here is derived from an EMBL/GenBank/DDBJ whole genome shotgun (WGS) entry which is preliminary data.</text>
</comment>
<accession>A0AAD7XVL5</accession>
<evidence type="ECO:0000313" key="2">
    <source>
        <dbReference type="Proteomes" id="UP001234581"/>
    </source>
</evidence>
<sequence>MTVLLLLLESASGQECESRYFSLDYCGSTYTNCTYSIFKYHEPKSNLVSSIGRGCGESTKQVCKGKDWLGCMNSPQCVWWQTYSRDDPTKEDNGCREFDCSYGLTEDYCGQFKDCVFDQKDSNFRNIDDSPWNVEGYWRRALAAF</sequence>
<keyword evidence="2" id="KW-1185">Reference proteome</keyword>
<protein>
    <submittedName>
        <fullName evidence="1">Uncharacterized protein</fullName>
    </submittedName>
</protein>
<evidence type="ECO:0000313" key="1">
    <source>
        <dbReference type="EMBL" id="KAJ8654668.1"/>
    </source>
</evidence>
<dbReference type="GeneID" id="83217124"/>
<dbReference type="Proteomes" id="UP001234581">
    <property type="component" value="Unassembled WGS sequence"/>
</dbReference>